<keyword evidence="1" id="KW-0560">Oxidoreductase</keyword>
<dbReference type="SUPFAM" id="SSF50475">
    <property type="entry name" value="FMN-binding split barrel"/>
    <property type="match status" value="1"/>
</dbReference>
<gene>
    <name evidence="3" type="ORF">L618_000700000380</name>
</gene>
<evidence type="ECO:0000256" key="1">
    <source>
        <dbReference type="ARBA" id="ARBA00023002"/>
    </source>
</evidence>
<dbReference type="InterPro" id="IPR052019">
    <property type="entry name" value="F420H2_bilvrd_red/Heme_oxyg"/>
</dbReference>
<dbReference type="GO" id="GO:0016627">
    <property type="term" value="F:oxidoreductase activity, acting on the CH-CH group of donors"/>
    <property type="evidence" value="ECO:0007669"/>
    <property type="project" value="TreeGrafter"/>
</dbReference>
<evidence type="ECO:0000259" key="2">
    <source>
        <dbReference type="Pfam" id="PF01243"/>
    </source>
</evidence>
<evidence type="ECO:0000313" key="3">
    <source>
        <dbReference type="EMBL" id="TWH06139.1"/>
    </source>
</evidence>
<dbReference type="Proteomes" id="UP000317573">
    <property type="component" value="Unassembled WGS sequence"/>
</dbReference>
<sequence length="167" mass="18731">MTGNGTLRTRGAGISMTKEEIDLFLSTERTCRVATIGGDGSPHVAPLWFVWDGAFLWLNSVVRSRRWTDLQKDPRIAVVVDGGEQFTDLRGVEVRGTAVSVGDVPRGSRPEVVARTVEDELLRGVELSFARKYAGRDEFTTDGRHAWLRVTPRSVRSWDFGKIRRSR</sequence>
<comment type="caution">
    <text evidence="3">The sequence shown here is derived from an EMBL/GenBank/DDBJ whole genome shotgun (WGS) entry which is preliminary data.</text>
</comment>
<feature type="domain" description="Pyridoxamine 5'-phosphate oxidase N-terminal" evidence="2">
    <location>
        <begin position="18"/>
        <end position="158"/>
    </location>
</feature>
<dbReference type="AlphaFoldDB" id="A0A562D949"/>
<accession>A0A562D949</accession>
<name>A0A562D949_RHORH</name>
<reference evidence="3 4" key="1">
    <citation type="submission" date="2019-07" db="EMBL/GenBank/DDBJ databases">
        <title>Genome sequencing of lignin-degrading bacterial isolates.</title>
        <authorList>
            <person name="Gladden J."/>
        </authorList>
    </citation>
    <scope>NUCLEOTIDE SEQUENCE [LARGE SCALE GENOMIC DNA]</scope>
    <source>
        <strain evidence="3 4">J45</strain>
    </source>
</reference>
<evidence type="ECO:0000313" key="4">
    <source>
        <dbReference type="Proteomes" id="UP000317573"/>
    </source>
</evidence>
<protein>
    <submittedName>
        <fullName evidence="3">Putative flavin-nucleotide-binding protein</fullName>
    </submittedName>
</protein>
<dbReference type="InterPro" id="IPR011576">
    <property type="entry name" value="Pyridox_Oxase_N"/>
</dbReference>
<dbReference type="RefSeq" id="WP_145693230.1">
    <property type="nucleotide sequence ID" value="NZ_VLJT01000072.1"/>
</dbReference>
<organism evidence="3 4">
    <name type="scientific">Rhodococcus rhodochrous J45</name>
    <dbReference type="NCBI Taxonomy" id="935266"/>
    <lineage>
        <taxon>Bacteria</taxon>
        <taxon>Bacillati</taxon>
        <taxon>Actinomycetota</taxon>
        <taxon>Actinomycetes</taxon>
        <taxon>Mycobacteriales</taxon>
        <taxon>Nocardiaceae</taxon>
        <taxon>Rhodococcus</taxon>
    </lineage>
</organism>
<dbReference type="PANTHER" id="PTHR35176">
    <property type="entry name" value="HEME OXYGENASE HI_0854-RELATED"/>
    <property type="match status" value="1"/>
</dbReference>
<dbReference type="PANTHER" id="PTHR35176:SF6">
    <property type="entry name" value="HEME OXYGENASE HI_0854-RELATED"/>
    <property type="match status" value="1"/>
</dbReference>
<proteinExistence type="predicted"/>
<dbReference type="Pfam" id="PF01243">
    <property type="entry name" value="PNPOx_N"/>
    <property type="match status" value="1"/>
</dbReference>
<dbReference type="GO" id="GO:0070967">
    <property type="term" value="F:coenzyme F420 binding"/>
    <property type="evidence" value="ECO:0007669"/>
    <property type="project" value="TreeGrafter"/>
</dbReference>
<dbReference type="InterPro" id="IPR012349">
    <property type="entry name" value="Split_barrel_FMN-bd"/>
</dbReference>
<dbReference type="EMBL" id="VLJT01000072">
    <property type="protein sequence ID" value="TWH06139.1"/>
    <property type="molecule type" value="Genomic_DNA"/>
</dbReference>
<dbReference type="GO" id="GO:0005829">
    <property type="term" value="C:cytosol"/>
    <property type="evidence" value="ECO:0007669"/>
    <property type="project" value="TreeGrafter"/>
</dbReference>
<dbReference type="Gene3D" id="2.30.110.10">
    <property type="entry name" value="Electron Transport, Fmn-binding Protein, Chain A"/>
    <property type="match status" value="1"/>
</dbReference>